<dbReference type="EMBL" id="MASU01000005">
    <property type="protein sequence ID" value="PXY36443.1"/>
    <property type="molecule type" value="Genomic_DNA"/>
</dbReference>
<dbReference type="InterPro" id="IPR012914">
    <property type="entry name" value="PucR_dom"/>
</dbReference>
<dbReference type="OrthoDB" id="3170447at2"/>
<evidence type="ECO:0008006" key="5">
    <source>
        <dbReference type="Google" id="ProtNLM"/>
    </source>
</evidence>
<dbReference type="InterPro" id="IPR042070">
    <property type="entry name" value="PucR_C-HTH_sf"/>
</dbReference>
<feature type="domain" description="PucR C-terminal helix-turn-helix" evidence="2">
    <location>
        <begin position="289"/>
        <end position="345"/>
    </location>
</feature>
<feature type="domain" description="Purine catabolism PurC-like" evidence="1">
    <location>
        <begin position="24"/>
        <end position="129"/>
    </location>
</feature>
<reference evidence="3 4" key="1">
    <citation type="submission" date="2016-07" db="EMBL/GenBank/DDBJ databases">
        <title>Draft genome sequence of Prauserella sp. YIM 121212, isolated from alkaline soil.</title>
        <authorList>
            <person name="Ruckert C."/>
            <person name="Albersmeier A."/>
            <person name="Jiang C.-L."/>
            <person name="Jiang Y."/>
            <person name="Kalinowski J."/>
            <person name="Schneider O."/>
            <person name="Winkler A."/>
            <person name="Zotchev S.B."/>
        </authorList>
    </citation>
    <scope>NUCLEOTIDE SEQUENCE [LARGE SCALE GENOMIC DNA]</scope>
    <source>
        <strain evidence="3 4">YIM 121212</strain>
    </source>
</reference>
<evidence type="ECO:0000259" key="1">
    <source>
        <dbReference type="Pfam" id="PF07905"/>
    </source>
</evidence>
<name>A0A318LPJ7_9PSEU</name>
<sequence>MTASPDDTEAPAIRVLDVLGWADGLRLVGSPVGLERRVRWAQASDLLDPSPYLRGGELVLVAGLSLHDAHACTQFVTALAPTGPAAIGYAVHVVHDAAPPALVSEANRLGIPVFEIPPTVPFILFTERLARERLRYRGRRENGYLVDLVRTGRARPDALFARAPFLDGPGIQVAGFQAGDLAGVDLPERTLVADLGDRALVLHRETLRYPEGLVFAVSGRGGPQEVPVLIQQALDALELARRRRLPATAADLASLDSLGECLPASYLRPFREFLYEPLARYDRLHEADLVPTLQELIGCGGSVTACARRMFLHANTVRKRLRRIHSLTGKNPAVPLELAALALALSRTRPAADRPPRHSP</sequence>
<evidence type="ECO:0000313" key="3">
    <source>
        <dbReference type="EMBL" id="PXY36443.1"/>
    </source>
</evidence>
<dbReference type="Pfam" id="PF13556">
    <property type="entry name" value="HTH_30"/>
    <property type="match status" value="1"/>
</dbReference>
<proteinExistence type="predicted"/>
<dbReference type="AlphaFoldDB" id="A0A318LPJ7"/>
<dbReference type="InterPro" id="IPR025736">
    <property type="entry name" value="PucR_C-HTH_dom"/>
</dbReference>
<dbReference type="PANTHER" id="PTHR33744:SF1">
    <property type="entry name" value="DNA-BINDING TRANSCRIPTIONAL ACTIVATOR ADER"/>
    <property type="match status" value="1"/>
</dbReference>
<dbReference type="PANTHER" id="PTHR33744">
    <property type="entry name" value="CARBOHYDRATE DIACID REGULATOR"/>
    <property type="match status" value="1"/>
</dbReference>
<dbReference type="Proteomes" id="UP000247892">
    <property type="component" value="Unassembled WGS sequence"/>
</dbReference>
<keyword evidence="4" id="KW-1185">Reference proteome</keyword>
<dbReference type="RefSeq" id="WP_110336457.1">
    <property type="nucleotide sequence ID" value="NZ_MASU01000005.1"/>
</dbReference>
<evidence type="ECO:0000313" key="4">
    <source>
        <dbReference type="Proteomes" id="UP000247892"/>
    </source>
</evidence>
<protein>
    <recommendedName>
        <fullName evidence="5">PucR family transcriptional regulator</fullName>
    </recommendedName>
</protein>
<evidence type="ECO:0000259" key="2">
    <source>
        <dbReference type="Pfam" id="PF13556"/>
    </source>
</evidence>
<accession>A0A318LPJ7</accession>
<comment type="caution">
    <text evidence="3">The sequence shown here is derived from an EMBL/GenBank/DDBJ whole genome shotgun (WGS) entry which is preliminary data.</text>
</comment>
<organism evidence="3 4">
    <name type="scientific">Prauserella flavalba</name>
    <dbReference type="NCBI Taxonomy" id="1477506"/>
    <lineage>
        <taxon>Bacteria</taxon>
        <taxon>Bacillati</taxon>
        <taxon>Actinomycetota</taxon>
        <taxon>Actinomycetes</taxon>
        <taxon>Pseudonocardiales</taxon>
        <taxon>Pseudonocardiaceae</taxon>
        <taxon>Prauserella</taxon>
    </lineage>
</organism>
<dbReference type="InterPro" id="IPR051448">
    <property type="entry name" value="CdaR-like_regulators"/>
</dbReference>
<gene>
    <name evidence="3" type="ORF">BA062_13680</name>
</gene>
<dbReference type="Gene3D" id="1.10.10.2840">
    <property type="entry name" value="PucR C-terminal helix-turn-helix domain"/>
    <property type="match status" value="1"/>
</dbReference>
<dbReference type="Pfam" id="PF07905">
    <property type="entry name" value="PucR"/>
    <property type="match status" value="1"/>
</dbReference>